<dbReference type="RefSeq" id="WP_349228947.1">
    <property type="nucleotide sequence ID" value="NZ_JBBMFJ010000008.1"/>
</dbReference>
<protein>
    <submittedName>
        <fullName evidence="1">Uncharacterized protein</fullName>
    </submittedName>
</protein>
<dbReference type="Proteomes" id="UP001437460">
    <property type="component" value="Unassembled WGS sequence"/>
</dbReference>
<organism evidence="1 2">
    <name type="scientific">Ventrimonas faecis</name>
    <dbReference type="NCBI Taxonomy" id="3133170"/>
    <lineage>
        <taxon>Bacteria</taxon>
        <taxon>Bacillati</taxon>
        <taxon>Bacillota</taxon>
        <taxon>Clostridia</taxon>
        <taxon>Lachnospirales</taxon>
        <taxon>Lachnospiraceae</taxon>
        <taxon>Ventrimonas</taxon>
    </lineage>
</organism>
<keyword evidence="2" id="KW-1185">Reference proteome</keyword>
<proteinExistence type="predicted"/>
<evidence type="ECO:0000313" key="2">
    <source>
        <dbReference type="Proteomes" id="UP001437460"/>
    </source>
</evidence>
<accession>A0ABV1HK52</accession>
<gene>
    <name evidence="1" type="ORF">WMO41_05805</name>
</gene>
<sequence length="74" mass="8020">MMNNESVDLSSLSIEKAAGEFEPVCGDQISLNIIEDTIQDVQIIQDSVHLSNGDEILMDMTAAIFLVSTQCQCG</sequence>
<reference evidence="1 2" key="1">
    <citation type="submission" date="2024-03" db="EMBL/GenBank/DDBJ databases">
        <title>Human intestinal bacterial collection.</title>
        <authorList>
            <person name="Pauvert C."/>
            <person name="Hitch T.C.A."/>
            <person name="Clavel T."/>
        </authorList>
    </citation>
    <scope>NUCLEOTIDE SEQUENCE [LARGE SCALE GENOMIC DNA]</scope>
    <source>
        <strain evidence="1 2">CLA-AP-H27</strain>
    </source>
</reference>
<evidence type="ECO:0000313" key="1">
    <source>
        <dbReference type="EMBL" id="MEQ2562677.1"/>
    </source>
</evidence>
<name>A0ABV1HK52_9FIRM</name>
<dbReference type="EMBL" id="JBBMFJ010000008">
    <property type="protein sequence ID" value="MEQ2562677.1"/>
    <property type="molecule type" value="Genomic_DNA"/>
</dbReference>
<comment type="caution">
    <text evidence="1">The sequence shown here is derived from an EMBL/GenBank/DDBJ whole genome shotgun (WGS) entry which is preliminary data.</text>
</comment>